<evidence type="ECO:0000313" key="5">
    <source>
        <dbReference type="Proteomes" id="UP000051184"/>
    </source>
</evidence>
<dbReference type="InterPro" id="IPR029039">
    <property type="entry name" value="Flavoprotein-like_sf"/>
</dbReference>
<dbReference type="Gene3D" id="3.40.50.360">
    <property type="match status" value="1"/>
</dbReference>
<dbReference type="PANTHER" id="PTHR37297:SF1">
    <property type="entry name" value="PROTEIN NRDI"/>
    <property type="match status" value="1"/>
</dbReference>
<name>A0A0P1IXU0_9RHOB</name>
<gene>
    <name evidence="3" type="primary">nrdI</name>
    <name evidence="4" type="ORF">TA5114_01752</name>
</gene>
<dbReference type="NCBIfam" id="TIGR00333">
    <property type="entry name" value="nrdI"/>
    <property type="match status" value="1"/>
</dbReference>
<dbReference type="HAMAP" id="MF_00128">
    <property type="entry name" value="NrdI"/>
    <property type="match status" value="1"/>
</dbReference>
<organism evidence="4 5">
    <name type="scientific">Cognatishimia activa</name>
    <dbReference type="NCBI Taxonomy" id="1715691"/>
    <lineage>
        <taxon>Bacteria</taxon>
        <taxon>Pseudomonadati</taxon>
        <taxon>Pseudomonadota</taxon>
        <taxon>Alphaproteobacteria</taxon>
        <taxon>Rhodobacterales</taxon>
        <taxon>Paracoccaceae</taxon>
        <taxon>Cognatishimia</taxon>
    </lineage>
</organism>
<dbReference type="GO" id="GO:0010181">
    <property type="term" value="F:FMN binding"/>
    <property type="evidence" value="ECO:0007669"/>
    <property type="project" value="InterPro"/>
</dbReference>
<comment type="similarity">
    <text evidence="2 3">Belongs to the NrdI family.</text>
</comment>
<dbReference type="PANTHER" id="PTHR37297">
    <property type="entry name" value="PROTEIN NRDI"/>
    <property type="match status" value="1"/>
</dbReference>
<comment type="function">
    <text evidence="1 3">Probably involved in ribonucleotide reductase function.</text>
</comment>
<evidence type="ECO:0000256" key="2">
    <source>
        <dbReference type="ARBA" id="ARBA00009942"/>
    </source>
</evidence>
<dbReference type="EMBL" id="CYUE01000018">
    <property type="protein sequence ID" value="CUK25947.1"/>
    <property type="molecule type" value="Genomic_DNA"/>
</dbReference>
<evidence type="ECO:0000256" key="3">
    <source>
        <dbReference type="HAMAP-Rule" id="MF_00128"/>
    </source>
</evidence>
<dbReference type="Proteomes" id="UP000051184">
    <property type="component" value="Unassembled WGS sequence"/>
</dbReference>
<dbReference type="SUPFAM" id="SSF52218">
    <property type="entry name" value="Flavoproteins"/>
    <property type="match status" value="1"/>
</dbReference>
<evidence type="ECO:0000313" key="4">
    <source>
        <dbReference type="EMBL" id="CUK25947.1"/>
    </source>
</evidence>
<proteinExistence type="inferred from homology"/>
<dbReference type="InterPro" id="IPR020852">
    <property type="entry name" value="RNR_Ib_NrdI_bac"/>
</dbReference>
<dbReference type="Pfam" id="PF07972">
    <property type="entry name" value="Flavodoxin_NdrI"/>
    <property type="match status" value="1"/>
</dbReference>
<dbReference type="AlphaFoldDB" id="A0A0P1IXU0"/>
<evidence type="ECO:0000256" key="1">
    <source>
        <dbReference type="ARBA" id="ARBA00003999"/>
    </source>
</evidence>
<dbReference type="STRING" id="1715691.TA5113_01936"/>
<protein>
    <recommendedName>
        <fullName evidence="3">Protein NrdI</fullName>
    </recommendedName>
</protein>
<dbReference type="PIRSF" id="PIRSF005087">
    <property type="entry name" value="NrdI"/>
    <property type="match status" value="1"/>
</dbReference>
<reference evidence="5" key="1">
    <citation type="submission" date="2015-09" db="EMBL/GenBank/DDBJ databases">
        <authorList>
            <person name="Rodrigo-Torres Lidia"/>
            <person name="Arahal R.David."/>
        </authorList>
    </citation>
    <scope>NUCLEOTIDE SEQUENCE [LARGE SCALE GENOMIC DNA]</scope>
    <source>
        <strain evidence="5">CECT 5114</strain>
    </source>
</reference>
<dbReference type="RefSeq" id="WP_058314898.1">
    <property type="nucleotide sequence ID" value="NZ_CYTO01000019.1"/>
</dbReference>
<keyword evidence="5" id="KW-1185">Reference proteome</keyword>
<dbReference type="OrthoDB" id="350535at2"/>
<sequence>MTAPFPELVYYSSKSGNTHRFITRLGLSATKLPEEQDQFVNMTEPFVLVCPTYADGEGRGAVPKAVIRFLNNPDNRKFILGVIGTGNRNFGETYALSGRIIAEKCKVPLLYTFELAGTDTDIVRVRSGLETLGRSQCSTAA</sequence>
<dbReference type="InterPro" id="IPR004465">
    <property type="entry name" value="RNR_NrdI"/>
</dbReference>
<accession>A0A0P1IXU0</accession>